<accession>A0ABQ4IUE4</accession>
<dbReference type="Proteomes" id="UP000643165">
    <property type="component" value="Unassembled WGS sequence"/>
</dbReference>
<organism evidence="2 3">
    <name type="scientific">Micromonospora lutea</name>
    <dbReference type="NCBI Taxonomy" id="419825"/>
    <lineage>
        <taxon>Bacteria</taxon>
        <taxon>Bacillati</taxon>
        <taxon>Actinomycetota</taxon>
        <taxon>Actinomycetes</taxon>
        <taxon>Micromonosporales</taxon>
        <taxon>Micromonosporaceae</taxon>
        <taxon>Micromonospora</taxon>
    </lineage>
</organism>
<reference evidence="2 3" key="1">
    <citation type="submission" date="2021-01" db="EMBL/GenBank/DDBJ databases">
        <title>Whole genome shotgun sequence of Verrucosispora lutea NBRC 106530.</title>
        <authorList>
            <person name="Komaki H."/>
            <person name="Tamura T."/>
        </authorList>
    </citation>
    <scope>NUCLEOTIDE SEQUENCE [LARGE SCALE GENOMIC DNA]</scope>
    <source>
        <strain evidence="2 3">NBRC 106530</strain>
    </source>
</reference>
<dbReference type="RefSeq" id="WP_203997248.1">
    <property type="nucleotide sequence ID" value="NZ_BOPB01000010.1"/>
</dbReference>
<gene>
    <name evidence="2" type="ORF">Vlu01_21770</name>
</gene>
<comment type="caution">
    <text evidence="2">The sequence shown here is derived from an EMBL/GenBank/DDBJ whole genome shotgun (WGS) entry which is preliminary data.</text>
</comment>
<evidence type="ECO:0000313" key="2">
    <source>
        <dbReference type="EMBL" id="GIJ21553.1"/>
    </source>
</evidence>
<name>A0ABQ4IUE4_9ACTN</name>
<feature type="compositionally biased region" description="Basic and acidic residues" evidence="1">
    <location>
        <begin position="30"/>
        <end position="40"/>
    </location>
</feature>
<feature type="compositionally biased region" description="Low complexity" evidence="1">
    <location>
        <begin position="41"/>
        <end position="82"/>
    </location>
</feature>
<feature type="region of interest" description="Disordered" evidence="1">
    <location>
        <begin position="1"/>
        <end position="82"/>
    </location>
</feature>
<evidence type="ECO:0000256" key="1">
    <source>
        <dbReference type="SAM" id="MobiDB-lite"/>
    </source>
</evidence>
<keyword evidence="3" id="KW-1185">Reference proteome</keyword>
<dbReference type="EMBL" id="BOPB01000010">
    <property type="protein sequence ID" value="GIJ21553.1"/>
    <property type="molecule type" value="Genomic_DNA"/>
</dbReference>
<protein>
    <submittedName>
        <fullName evidence="2">Uncharacterized protein</fullName>
    </submittedName>
</protein>
<sequence>MAVAAAAATRSRRQANPEPPGYPTSARRLVGREPTARRPPEAAVTTQAAEAAVTTQAAEAAVTTRAAARRPASPVAVQKPAA</sequence>
<proteinExistence type="predicted"/>
<evidence type="ECO:0000313" key="3">
    <source>
        <dbReference type="Proteomes" id="UP000643165"/>
    </source>
</evidence>